<sequence>MVRIYRKDAIMPSCEILINNINIDLSKLEYKNFALTTSCPAQSHRDPSLWQHLFNESEGTLLHIGETRFKDQDDWFFCYDLLLDIGLLRFKFKPAVWSELKKLIDYLIKTSKNNKIIFTTDYQFGGKKFIYKPIKLKKFIKLHDTKGLKFNSWVEII</sequence>
<reference evidence="2" key="1">
    <citation type="submission" date="2016-06" db="EMBL/GenBank/DDBJ databases">
        <authorList>
            <person name="Petersen J."/>
            <person name="Sayavedra L."/>
        </authorList>
    </citation>
    <scope>NUCLEOTIDE SEQUENCE [LARGE SCALE GENOMIC DNA]</scope>
    <source>
        <strain evidence="2">BazSymA</strain>
    </source>
</reference>
<protein>
    <submittedName>
        <fullName evidence="1">Uncharacterized protein</fullName>
    </submittedName>
</protein>
<evidence type="ECO:0000313" key="2">
    <source>
        <dbReference type="Proteomes" id="UP000198988"/>
    </source>
</evidence>
<organism evidence="1 2">
    <name type="scientific">Bathymodiolus azoricus thioautotrophic gill symbiont</name>
    <dbReference type="NCBI Taxonomy" id="235205"/>
    <lineage>
        <taxon>Bacteria</taxon>
        <taxon>Pseudomonadati</taxon>
        <taxon>Pseudomonadota</taxon>
        <taxon>Gammaproteobacteria</taxon>
        <taxon>sulfur-oxidizing symbionts</taxon>
    </lineage>
</organism>
<gene>
    <name evidence="1" type="ORF">BAZSYMA_ACONTIG248340_1</name>
</gene>
<name>A0A1H6MNA7_9GAMM</name>
<evidence type="ECO:0000313" key="1">
    <source>
        <dbReference type="EMBL" id="SEI03305.1"/>
    </source>
</evidence>
<proteinExistence type="predicted"/>
<dbReference type="Proteomes" id="UP000198988">
    <property type="component" value="Unassembled WGS sequence"/>
</dbReference>
<dbReference type="AlphaFoldDB" id="A0A1H6MNA7"/>
<accession>A0A1H6MNA7</accession>
<dbReference type="EMBL" id="CDSC02000463">
    <property type="protein sequence ID" value="SEI03305.1"/>
    <property type="molecule type" value="Genomic_DNA"/>
</dbReference>